<reference evidence="1" key="1">
    <citation type="submission" date="2023-04" db="EMBL/GenBank/DDBJ databases">
        <title>Phytophthora fragariaefolia NBRC 109709.</title>
        <authorList>
            <person name="Ichikawa N."/>
            <person name="Sato H."/>
            <person name="Tonouchi N."/>
        </authorList>
    </citation>
    <scope>NUCLEOTIDE SEQUENCE</scope>
    <source>
        <strain evidence="1">NBRC 109709</strain>
    </source>
</reference>
<protein>
    <submittedName>
        <fullName evidence="1">Unnamed protein product</fullName>
    </submittedName>
</protein>
<keyword evidence="2" id="KW-1185">Reference proteome</keyword>
<evidence type="ECO:0000313" key="2">
    <source>
        <dbReference type="Proteomes" id="UP001165121"/>
    </source>
</evidence>
<dbReference type="AlphaFoldDB" id="A0A9W6Y2I0"/>
<proteinExistence type="predicted"/>
<name>A0A9W6Y2I0_9STRA</name>
<accession>A0A9W6Y2I0</accession>
<dbReference type="OrthoDB" id="71468at2759"/>
<comment type="caution">
    <text evidence="1">The sequence shown here is derived from an EMBL/GenBank/DDBJ whole genome shotgun (WGS) entry which is preliminary data.</text>
</comment>
<organism evidence="1 2">
    <name type="scientific">Phytophthora fragariaefolia</name>
    <dbReference type="NCBI Taxonomy" id="1490495"/>
    <lineage>
        <taxon>Eukaryota</taxon>
        <taxon>Sar</taxon>
        <taxon>Stramenopiles</taxon>
        <taxon>Oomycota</taxon>
        <taxon>Peronosporomycetes</taxon>
        <taxon>Peronosporales</taxon>
        <taxon>Peronosporaceae</taxon>
        <taxon>Phytophthora</taxon>
    </lineage>
</organism>
<sequence length="152" mass="16630">MKARATAAAAAGGTARKASTLRFSRSGAGVNVSHDVHGDDFERGRRSTRAAKLQRAEKFAAALRFQGASVSEDVARRADDVDAFCRSLRPGPLREIVDKQGTRLREAAQYLRSPSTRMAAGLVSIGVEKYALRWLSCIHKLKRIMLDALLFD</sequence>
<dbReference type="Proteomes" id="UP001165121">
    <property type="component" value="Unassembled WGS sequence"/>
</dbReference>
<gene>
    <name evidence="1" type="ORF">Pfra01_002034800</name>
</gene>
<evidence type="ECO:0000313" key="1">
    <source>
        <dbReference type="EMBL" id="GMF50803.1"/>
    </source>
</evidence>
<dbReference type="EMBL" id="BSXT01002776">
    <property type="protein sequence ID" value="GMF50803.1"/>
    <property type="molecule type" value="Genomic_DNA"/>
</dbReference>